<keyword evidence="1" id="KW-0732">Signal</keyword>
<feature type="chain" id="PRO_5025359564" evidence="1">
    <location>
        <begin position="19"/>
        <end position="279"/>
    </location>
</feature>
<keyword evidence="3" id="KW-1185">Reference proteome</keyword>
<feature type="signal peptide" evidence="1">
    <location>
        <begin position="1"/>
        <end position="18"/>
    </location>
</feature>
<reference evidence="2" key="1">
    <citation type="journal article" date="2020" name="Stud. Mycol.">
        <title>101 Dothideomycetes genomes: a test case for predicting lifestyles and emergence of pathogens.</title>
        <authorList>
            <person name="Haridas S."/>
            <person name="Albert R."/>
            <person name="Binder M."/>
            <person name="Bloem J."/>
            <person name="Labutti K."/>
            <person name="Salamov A."/>
            <person name="Andreopoulos B."/>
            <person name="Baker S."/>
            <person name="Barry K."/>
            <person name="Bills G."/>
            <person name="Bluhm B."/>
            <person name="Cannon C."/>
            <person name="Castanera R."/>
            <person name="Culley D."/>
            <person name="Daum C."/>
            <person name="Ezra D."/>
            <person name="Gonzalez J."/>
            <person name="Henrissat B."/>
            <person name="Kuo A."/>
            <person name="Liang C."/>
            <person name="Lipzen A."/>
            <person name="Lutzoni F."/>
            <person name="Magnuson J."/>
            <person name="Mondo S."/>
            <person name="Nolan M."/>
            <person name="Ohm R."/>
            <person name="Pangilinan J."/>
            <person name="Park H.-J."/>
            <person name="Ramirez L."/>
            <person name="Alfaro M."/>
            <person name="Sun H."/>
            <person name="Tritt A."/>
            <person name="Yoshinaga Y."/>
            <person name="Zwiers L.-H."/>
            <person name="Turgeon B."/>
            <person name="Goodwin S."/>
            <person name="Spatafora J."/>
            <person name="Crous P."/>
            <person name="Grigoriev I."/>
        </authorList>
    </citation>
    <scope>NUCLEOTIDE SEQUENCE</scope>
    <source>
        <strain evidence="2">CBS 183.55</strain>
    </source>
</reference>
<dbReference type="RefSeq" id="XP_033450544.1">
    <property type="nucleotide sequence ID" value="XM_033597894.1"/>
</dbReference>
<dbReference type="GeneID" id="54355561"/>
<dbReference type="OrthoDB" id="3779364at2759"/>
<sequence length="279" mass="29056">MRNSFIISSSLLAIAVSGAPLVLPRTIITDPAPTKTSNPLGTAHAARDLELPVVNGLVEDIKIPNIATLPTLPKLPVGNVNLPVRRNVNVNVPIAVTVDDLVDIRDVDVPQPTIAFVAPALPALLKAARDIKQSLPVVGGADVPLDVGSIRVGTVDKYADNLVSGVKVESLPARDIKQSLPVVGGADVPLDVGNIQVGTVDKYADELVDGTKVESLPVRDITQSLPVVGGADVPLDAGKIQVGTVDQYVDQLAKGTKIESLPKVARDISQSLPVVAIPI</sequence>
<organism evidence="2 3">
    <name type="scientific">Didymella exigua CBS 183.55</name>
    <dbReference type="NCBI Taxonomy" id="1150837"/>
    <lineage>
        <taxon>Eukaryota</taxon>
        <taxon>Fungi</taxon>
        <taxon>Dikarya</taxon>
        <taxon>Ascomycota</taxon>
        <taxon>Pezizomycotina</taxon>
        <taxon>Dothideomycetes</taxon>
        <taxon>Pleosporomycetidae</taxon>
        <taxon>Pleosporales</taxon>
        <taxon>Pleosporineae</taxon>
        <taxon>Didymellaceae</taxon>
        <taxon>Didymella</taxon>
    </lineage>
</organism>
<protein>
    <submittedName>
        <fullName evidence="2">Uncharacterized protein</fullName>
    </submittedName>
</protein>
<evidence type="ECO:0000256" key="1">
    <source>
        <dbReference type="SAM" id="SignalP"/>
    </source>
</evidence>
<evidence type="ECO:0000313" key="3">
    <source>
        <dbReference type="Proteomes" id="UP000800082"/>
    </source>
</evidence>
<gene>
    <name evidence="2" type="ORF">M421DRAFT_90864</name>
</gene>
<dbReference type="AlphaFoldDB" id="A0A6A5RVI8"/>
<dbReference type="EMBL" id="ML978963">
    <property type="protein sequence ID" value="KAF1930296.1"/>
    <property type="molecule type" value="Genomic_DNA"/>
</dbReference>
<dbReference type="Proteomes" id="UP000800082">
    <property type="component" value="Unassembled WGS sequence"/>
</dbReference>
<name>A0A6A5RVI8_9PLEO</name>
<accession>A0A6A5RVI8</accession>
<proteinExistence type="predicted"/>
<evidence type="ECO:0000313" key="2">
    <source>
        <dbReference type="EMBL" id="KAF1930296.1"/>
    </source>
</evidence>